<organism evidence="2 3">
    <name type="scientific">Tanacetum coccineum</name>
    <dbReference type="NCBI Taxonomy" id="301880"/>
    <lineage>
        <taxon>Eukaryota</taxon>
        <taxon>Viridiplantae</taxon>
        <taxon>Streptophyta</taxon>
        <taxon>Embryophyta</taxon>
        <taxon>Tracheophyta</taxon>
        <taxon>Spermatophyta</taxon>
        <taxon>Magnoliopsida</taxon>
        <taxon>eudicotyledons</taxon>
        <taxon>Gunneridae</taxon>
        <taxon>Pentapetalae</taxon>
        <taxon>asterids</taxon>
        <taxon>campanulids</taxon>
        <taxon>Asterales</taxon>
        <taxon>Asteraceae</taxon>
        <taxon>Asteroideae</taxon>
        <taxon>Anthemideae</taxon>
        <taxon>Anthemidinae</taxon>
        <taxon>Tanacetum</taxon>
    </lineage>
</organism>
<keyword evidence="3" id="KW-1185">Reference proteome</keyword>
<reference evidence="2" key="2">
    <citation type="submission" date="2022-01" db="EMBL/GenBank/DDBJ databases">
        <authorList>
            <person name="Yamashiro T."/>
            <person name="Shiraishi A."/>
            <person name="Satake H."/>
            <person name="Nakayama K."/>
        </authorList>
    </citation>
    <scope>NUCLEOTIDE SEQUENCE</scope>
</reference>
<dbReference type="Proteomes" id="UP001151760">
    <property type="component" value="Unassembled WGS sequence"/>
</dbReference>
<evidence type="ECO:0000313" key="3">
    <source>
        <dbReference type="Proteomes" id="UP001151760"/>
    </source>
</evidence>
<feature type="coiled-coil region" evidence="1">
    <location>
        <begin position="408"/>
        <end position="469"/>
    </location>
</feature>
<evidence type="ECO:0008006" key="4">
    <source>
        <dbReference type="Google" id="ProtNLM"/>
    </source>
</evidence>
<protein>
    <recommendedName>
        <fullName evidence="4">Integrase, catalytic region, zinc finger, CCHC-type, peptidase aspartic, catalytic</fullName>
    </recommendedName>
</protein>
<evidence type="ECO:0000313" key="2">
    <source>
        <dbReference type="EMBL" id="GJT90779.1"/>
    </source>
</evidence>
<proteinExistence type="predicted"/>
<reference evidence="2" key="1">
    <citation type="journal article" date="2022" name="Int. J. Mol. Sci.">
        <title>Draft Genome of Tanacetum Coccineum: Genomic Comparison of Closely Related Tanacetum-Family Plants.</title>
        <authorList>
            <person name="Yamashiro T."/>
            <person name="Shiraishi A."/>
            <person name="Nakayama K."/>
            <person name="Satake H."/>
        </authorList>
    </citation>
    <scope>NUCLEOTIDE SEQUENCE</scope>
</reference>
<accession>A0ABQ5HTR0</accession>
<comment type="caution">
    <text evidence="2">The sequence shown here is derived from an EMBL/GenBank/DDBJ whole genome shotgun (WGS) entry which is preliminary data.</text>
</comment>
<gene>
    <name evidence="2" type="ORF">Tco_1079624</name>
</gene>
<name>A0ABQ5HTR0_9ASTR</name>
<sequence>MTTLADKAILSGADNRPPMLEKYMYYSWKSKIELYMMNRQHGRMILESVVNGPLIRSLIEENGVTRPKKYSELYATEAIQGDCDVKATNIILQGLPPEVYALVSNHKVAKELWERIQLLMQGTSLTKQERECKLYDESDKFAYKKGEILREFYLRFSLLLNDMNIYNMKQEQFQFYHNHHYQYQLRNSSTPRQTKLLLIMESILTNQFKETKTSLASGTNKDIQPGRASKAILETKDVYMLQLQRGSHMSKQCTKLKRKRDDSWFKDKVLLVQAQESGQILHEEELAFLADPGIPEGQATQTVITHNAAYQADDLDAYDSDCDELNTAKVALMANLSHYGLDALAEVHNHDNMNNDIINQAVQAMPSSVQSNVVNHSETEITSDSNIIPYSQYVIESQQINLENKSVNDTLTAELERYKEQVKVLKEGQNVDLRSNDIVSDSSAQYVEINCLKQTLSEHLKEKESLIQTVTLLRNDFMKEESRNIDREIALVKKIKQLDNIVFKRDQSAQTVHMLTKPQFFYDHTTKQALGFQNPFYLKKAQQLEPKLYDELCEFFSKPNNLSSRPTKVEVPKELPKVSMVNTSLKKLKHHLAGFDVVVKERTTPTAITEGSWGFEHTKAYFRDEIIPFVKALKELFNTFNQYLIDELSEVKNVFHQMEQAVEQHRLE</sequence>
<evidence type="ECO:0000256" key="1">
    <source>
        <dbReference type="SAM" id="Coils"/>
    </source>
</evidence>
<dbReference type="EMBL" id="BQNB010019954">
    <property type="protein sequence ID" value="GJT90779.1"/>
    <property type="molecule type" value="Genomic_DNA"/>
</dbReference>
<keyword evidence="1" id="KW-0175">Coiled coil</keyword>